<proteinExistence type="predicted"/>
<dbReference type="SUPFAM" id="SSF51556">
    <property type="entry name" value="Metallo-dependent hydrolases"/>
    <property type="match status" value="1"/>
</dbReference>
<reference evidence="10" key="1">
    <citation type="submission" date="2016-10" db="EMBL/GenBank/DDBJ databases">
        <authorList>
            <person name="Varghese N."/>
            <person name="Submissions S."/>
        </authorList>
    </citation>
    <scope>NUCLEOTIDE SEQUENCE [LARGE SCALE GENOMIC DNA]</scope>
    <source>
        <strain evidence="10">LMG 22563</strain>
    </source>
</reference>
<dbReference type="FunFam" id="3.20.20.140:FF:000018">
    <property type="entry name" value="3'-5' ssDNA/RNA exonuclease TatD"/>
    <property type="match status" value="1"/>
</dbReference>
<dbReference type="InterPro" id="IPR032466">
    <property type="entry name" value="Metal_Hydrolase"/>
</dbReference>
<evidence type="ECO:0000313" key="10">
    <source>
        <dbReference type="Proteomes" id="UP000183018"/>
    </source>
</evidence>
<keyword evidence="10" id="KW-1185">Reference proteome</keyword>
<dbReference type="Gene3D" id="3.20.20.140">
    <property type="entry name" value="Metal-dependent hydrolases"/>
    <property type="match status" value="1"/>
</dbReference>
<feature type="binding site" evidence="7">
    <location>
        <position position="209"/>
    </location>
    <ligand>
        <name>a divalent metal cation</name>
        <dbReference type="ChEBI" id="CHEBI:60240"/>
        <label>1</label>
    </ligand>
</feature>
<feature type="binding site" evidence="7">
    <location>
        <position position="158"/>
    </location>
    <ligand>
        <name>a divalent metal cation</name>
        <dbReference type="ChEBI" id="CHEBI:60240"/>
        <label>2</label>
    </ligand>
</feature>
<evidence type="ECO:0000256" key="3">
    <source>
        <dbReference type="ARBA" id="ARBA00022723"/>
    </source>
</evidence>
<dbReference type="InterPro" id="IPR050891">
    <property type="entry name" value="TatD-type_Hydrolase"/>
</dbReference>
<evidence type="ECO:0000313" key="9">
    <source>
        <dbReference type="EMBL" id="SFJ15276.1"/>
    </source>
</evidence>
<keyword evidence="5" id="KW-0269">Exonuclease</keyword>
<dbReference type="PANTHER" id="PTHR10060">
    <property type="entry name" value="TATD FAMILY DEOXYRIBONUCLEASE"/>
    <property type="match status" value="1"/>
</dbReference>
<evidence type="ECO:0000256" key="8">
    <source>
        <dbReference type="SAM" id="MobiDB-lite"/>
    </source>
</evidence>
<feature type="binding site" evidence="7">
    <location>
        <position position="97"/>
    </location>
    <ligand>
        <name>a divalent metal cation</name>
        <dbReference type="ChEBI" id="CHEBI:60240"/>
        <label>1</label>
    </ligand>
</feature>
<keyword evidence="1" id="KW-0963">Cytoplasm</keyword>
<keyword evidence="6" id="KW-0460">Magnesium</keyword>
<dbReference type="STRING" id="289370.SAMN05216602_4140"/>
<dbReference type="Proteomes" id="UP000183018">
    <property type="component" value="Unassembled WGS sequence"/>
</dbReference>
<organism evidence="9 10">
    <name type="scientific">Phytopseudomonas argentinensis</name>
    <dbReference type="NCBI Taxonomy" id="289370"/>
    <lineage>
        <taxon>Bacteria</taxon>
        <taxon>Pseudomonadati</taxon>
        <taxon>Pseudomonadota</taxon>
        <taxon>Gammaproteobacteria</taxon>
        <taxon>Pseudomonadales</taxon>
        <taxon>Pseudomonadaceae</taxon>
        <taxon>Phytopseudomonas</taxon>
    </lineage>
</organism>
<evidence type="ECO:0000256" key="2">
    <source>
        <dbReference type="ARBA" id="ARBA00022722"/>
    </source>
</evidence>
<evidence type="ECO:0000256" key="1">
    <source>
        <dbReference type="ARBA" id="ARBA00022490"/>
    </source>
</evidence>
<dbReference type="CDD" id="cd01310">
    <property type="entry name" value="TatD_DNAse"/>
    <property type="match status" value="1"/>
</dbReference>
<accession>A0A1I3P2J8</accession>
<keyword evidence="3 7" id="KW-0479">Metal-binding</keyword>
<gene>
    <name evidence="9" type="ORF">SAMN05216602_4140</name>
</gene>
<evidence type="ECO:0000256" key="7">
    <source>
        <dbReference type="PIRSR" id="PIRSR005902-1"/>
    </source>
</evidence>
<dbReference type="RefSeq" id="WP_074888548.1">
    <property type="nucleotide sequence ID" value="NZ_FORC01000004.1"/>
</dbReference>
<dbReference type="PIRSF" id="PIRSF005902">
    <property type="entry name" value="DNase_TatD"/>
    <property type="match status" value="1"/>
</dbReference>
<feature type="region of interest" description="Disordered" evidence="8">
    <location>
        <begin position="266"/>
        <end position="289"/>
    </location>
</feature>
<feature type="binding site" evidence="7">
    <location>
        <position position="133"/>
    </location>
    <ligand>
        <name>a divalent metal cation</name>
        <dbReference type="ChEBI" id="CHEBI:60240"/>
        <label>2</label>
    </ligand>
</feature>
<feature type="compositionally biased region" description="Polar residues" evidence="8">
    <location>
        <begin position="280"/>
        <end position="289"/>
    </location>
</feature>
<evidence type="ECO:0000256" key="6">
    <source>
        <dbReference type="ARBA" id="ARBA00022842"/>
    </source>
</evidence>
<dbReference type="Pfam" id="PF01026">
    <property type="entry name" value="TatD_DNase"/>
    <property type="match status" value="1"/>
</dbReference>
<keyword evidence="2" id="KW-0540">Nuclease</keyword>
<evidence type="ECO:0000256" key="4">
    <source>
        <dbReference type="ARBA" id="ARBA00022801"/>
    </source>
</evidence>
<sequence length="289" mass="32559">MQLIDIGVNLTHASFDEQRPALLERAFSAGVCQLVLTGTSLAESDHALSLCQQLDPQGDRLFSTAGVHPHDARNWNSDDTRRLRAILAEPPVKAVGECGLDFNRDFSPRPLQEKALEEQLSLAADLQLPVFLHERDAHPRFVQILRDYRDRLPAAVVHCFTGEQRALFDYLDLDLHIGITGWICDERRGAHLHPLVRDIPAGRLMLESDAPYLLPRTLRPKPKNGRNEPAFLPHVLREVALHRQESPEQVARQSTACARAFFDLPAIAEPSDEDQENARESSSQADRRR</sequence>
<dbReference type="OrthoDB" id="9810005at2"/>
<name>A0A1I3P2J8_9GAMM</name>
<dbReference type="AlphaFoldDB" id="A0A1I3P2J8"/>
<dbReference type="EMBL" id="FORC01000004">
    <property type="protein sequence ID" value="SFJ15276.1"/>
    <property type="molecule type" value="Genomic_DNA"/>
</dbReference>
<dbReference type="PANTHER" id="PTHR10060:SF15">
    <property type="entry name" value="DEOXYRIBONUCLEASE TATDN1"/>
    <property type="match status" value="1"/>
</dbReference>
<dbReference type="GO" id="GO:0046872">
    <property type="term" value="F:metal ion binding"/>
    <property type="evidence" value="ECO:0007669"/>
    <property type="project" value="UniProtKB-KW"/>
</dbReference>
<keyword evidence="4" id="KW-0378">Hydrolase</keyword>
<protein>
    <submittedName>
        <fullName evidence="9">Sec-independent protein translocase TatD</fullName>
    </submittedName>
</protein>
<dbReference type="GO" id="GO:0004527">
    <property type="term" value="F:exonuclease activity"/>
    <property type="evidence" value="ECO:0007669"/>
    <property type="project" value="UniProtKB-KW"/>
</dbReference>
<evidence type="ECO:0000256" key="5">
    <source>
        <dbReference type="ARBA" id="ARBA00022839"/>
    </source>
</evidence>
<dbReference type="InterPro" id="IPR001130">
    <property type="entry name" value="TatD-like"/>
</dbReference>